<comment type="catalytic activity">
    <reaction evidence="1">
        <text>ATP + protein L-histidine = ADP + protein N-phospho-L-histidine.</text>
        <dbReference type="EC" id="2.7.13.3"/>
    </reaction>
</comment>
<dbReference type="InterPro" id="IPR029151">
    <property type="entry name" value="Sensor-like_sf"/>
</dbReference>
<dbReference type="InterPro" id="IPR036890">
    <property type="entry name" value="HATPase_C_sf"/>
</dbReference>
<dbReference type="PANTHER" id="PTHR43047:SF72">
    <property type="entry name" value="OSMOSENSING HISTIDINE PROTEIN KINASE SLN1"/>
    <property type="match status" value="1"/>
</dbReference>
<keyword evidence="9 19" id="KW-0418">Kinase</keyword>
<dbReference type="EC" id="2.7.13.3" evidence="3"/>
<feature type="domain" description="Histidine kinase" evidence="16">
    <location>
        <begin position="419"/>
        <end position="636"/>
    </location>
</feature>
<feature type="domain" description="Response regulatory" evidence="17">
    <location>
        <begin position="661"/>
        <end position="770"/>
    </location>
</feature>
<dbReference type="InterPro" id="IPR048760">
    <property type="entry name" value="VP0354-like_sensor_dom"/>
</dbReference>
<evidence type="ECO:0000256" key="6">
    <source>
        <dbReference type="ARBA" id="ARBA00022679"/>
    </source>
</evidence>
<evidence type="ECO:0000256" key="3">
    <source>
        <dbReference type="ARBA" id="ARBA00012438"/>
    </source>
</evidence>
<keyword evidence="13 15" id="KW-0472">Membrane</keyword>
<evidence type="ECO:0000256" key="2">
    <source>
        <dbReference type="ARBA" id="ARBA00004651"/>
    </source>
</evidence>
<dbReference type="InterPro" id="IPR003661">
    <property type="entry name" value="HisK_dim/P_dom"/>
</dbReference>
<dbReference type="STRING" id="156994.SAMN04488028_101421"/>
<dbReference type="CDD" id="cd06225">
    <property type="entry name" value="HAMP"/>
    <property type="match status" value="1"/>
</dbReference>
<dbReference type="Gene3D" id="6.10.340.10">
    <property type="match status" value="1"/>
</dbReference>
<dbReference type="GO" id="GO:0005524">
    <property type="term" value="F:ATP binding"/>
    <property type="evidence" value="ECO:0007669"/>
    <property type="project" value="UniProtKB-KW"/>
</dbReference>
<evidence type="ECO:0000256" key="10">
    <source>
        <dbReference type="ARBA" id="ARBA00022840"/>
    </source>
</evidence>
<evidence type="ECO:0000313" key="20">
    <source>
        <dbReference type="Proteomes" id="UP000184474"/>
    </source>
</evidence>
<dbReference type="PROSITE" id="PS50885">
    <property type="entry name" value="HAMP"/>
    <property type="match status" value="1"/>
</dbReference>
<dbReference type="EMBL" id="FRAA01000001">
    <property type="protein sequence ID" value="SHJ53193.1"/>
    <property type="molecule type" value="Genomic_DNA"/>
</dbReference>
<reference evidence="20" key="1">
    <citation type="submission" date="2016-11" db="EMBL/GenBank/DDBJ databases">
        <authorList>
            <person name="Varghese N."/>
            <person name="Submissions S."/>
        </authorList>
    </citation>
    <scope>NUCLEOTIDE SEQUENCE [LARGE SCALE GENOMIC DNA]</scope>
    <source>
        <strain evidence="20">DSM 26134</strain>
    </source>
</reference>
<keyword evidence="7 15" id="KW-0812">Transmembrane</keyword>
<dbReference type="InterPro" id="IPR003660">
    <property type="entry name" value="HAMP_dom"/>
</dbReference>
<sequence>MKQIKVPFWNSLVSRVGLVFMGLTILAIFVSGYFLYQEASKVIVSHNQERIQHTSTLAKENFYDLLRVVSNDIAVMTENPLVSSYIEVPSQTNLENIQQLFHVLLTNKSNYFQVRLLDVENDGKEIIRYDKSGKLAQQIADSLLQYKGRTSYYQGAMSTGRGQYYFSEINLNEEFGVVSVPHTPTLRAVGKIYNDMGELQALLVINVDLTSYYHKLEGLMATGTQLLITNRQDEYLFAPEKGKCFGEQLGTGHSLRNDFNLNTWHLIAAAPDFSFMRDKEGVSYLYNVEKLAYARGQEIYLITLMERADLFASAHLVRTHSLQILCGICVVLLLFFVLLMRLLTRRIGEVTAAITGYERVGLSRSTRILLPETRKDEIGVLARSFGQMRERIDRQVQELKMALESEKQAITARDEFLQNMSHELRTPLNAILGLSQLLKKNNPRPEQEPIVDSLRRSASNLSDLMYDVLDHQKLMEGKVSVKMSSQNIAEILDDIYASYQYDALNKKLAFELMVDESLHGQYYMTDSLRIKQIVTNLVVNAIKYTEEGSVRLVAEYTDGALKVAVSDSGVGIQLENLKRIQDRFYREDGVGTQRSEGFGLGLSIVKHLLDLFGGELRVRSELGEGSTFEVLIPMSQVESDSSVSSEELVVSMLPQLDGVYTVLHLEDDESALLLVKSALDRPDLSVVQVTSIASALEEMKASHPALVLSDMMLGSHALDDDIAQLRQQYPDTPVVLLSAFEMERMMCLSPWAIQKPIDLDQLLDMVYTRLGETIYGLPELASSYAQYDNEPVLIDRFLTLLTQEFETYILRITEAYRTQNQKGWEAIHHKLVTHVKKQNLSGLSEAMLMSVVEMSDERLALVVNHLRYYLCCYRVELLTNSVN</sequence>
<comment type="subcellular location">
    <subcellularLocation>
        <location evidence="2">Cell membrane</location>
        <topology evidence="2">Multi-pass membrane protein</topology>
    </subcellularLocation>
</comment>
<evidence type="ECO:0000259" key="18">
    <source>
        <dbReference type="PROSITE" id="PS50885"/>
    </source>
</evidence>
<dbReference type="SMART" id="SM00388">
    <property type="entry name" value="HisKA"/>
    <property type="match status" value="1"/>
</dbReference>
<evidence type="ECO:0000256" key="4">
    <source>
        <dbReference type="ARBA" id="ARBA00022475"/>
    </source>
</evidence>
<dbReference type="InterPro" id="IPR001789">
    <property type="entry name" value="Sig_transdc_resp-reg_receiver"/>
</dbReference>
<dbReference type="Gene3D" id="3.30.565.10">
    <property type="entry name" value="Histidine kinase-like ATPase, C-terminal domain"/>
    <property type="match status" value="1"/>
</dbReference>
<dbReference type="InterPro" id="IPR003594">
    <property type="entry name" value="HATPase_dom"/>
</dbReference>
<evidence type="ECO:0000256" key="7">
    <source>
        <dbReference type="ARBA" id="ARBA00022692"/>
    </source>
</evidence>
<keyword evidence="20" id="KW-1185">Reference proteome</keyword>
<dbReference type="PANTHER" id="PTHR43047">
    <property type="entry name" value="TWO-COMPONENT HISTIDINE PROTEIN KINASE"/>
    <property type="match status" value="1"/>
</dbReference>
<evidence type="ECO:0000256" key="8">
    <source>
        <dbReference type="ARBA" id="ARBA00022741"/>
    </source>
</evidence>
<feature type="transmembrane region" description="Helical" evidence="15">
    <location>
        <begin position="322"/>
        <end position="343"/>
    </location>
</feature>
<keyword evidence="4" id="KW-1003">Cell membrane</keyword>
<proteinExistence type="predicted"/>
<dbReference type="RefSeq" id="WP_073118990.1">
    <property type="nucleotide sequence ID" value="NZ_FRAA01000001.1"/>
</dbReference>
<dbReference type="SUPFAM" id="SSF47384">
    <property type="entry name" value="Homodimeric domain of signal transducing histidine kinase"/>
    <property type="match status" value="1"/>
</dbReference>
<dbReference type="GO" id="GO:0009927">
    <property type="term" value="F:histidine phosphotransfer kinase activity"/>
    <property type="evidence" value="ECO:0007669"/>
    <property type="project" value="TreeGrafter"/>
</dbReference>
<dbReference type="InterPro" id="IPR011006">
    <property type="entry name" value="CheY-like_superfamily"/>
</dbReference>
<dbReference type="SMART" id="SM00387">
    <property type="entry name" value="HATPase_c"/>
    <property type="match status" value="1"/>
</dbReference>
<dbReference type="Pfam" id="PF02518">
    <property type="entry name" value="HATPase_c"/>
    <property type="match status" value="1"/>
</dbReference>
<dbReference type="GO" id="GO:0000155">
    <property type="term" value="F:phosphorelay sensor kinase activity"/>
    <property type="evidence" value="ECO:0007669"/>
    <property type="project" value="InterPro"/>
</dbReference>
<dbReference type="SUPFAM" id="SSF52172">
    <property type="entry name" value="CheY-like"/>
    <property type="match status" value="1"/>
</dbReference>
<name>A0A1M6K2M8_REIAG</name>
<dbReference type="GO" id="GO:0005886">
    <property type="term" value="C:plasma membrane"/>
    <property type="evidence" value="ECO:0007669"/>
    <property type="project" value="UniProtKB-SubCell"/>
</dbReference>
<protein>
    <recommendedName>
        <fullName evidence="3">histidine kinase</fullName>
        <ecNumber evidence="3">2.7.13.3</ecNumber>
    </recommendedName>
</protein>
<keyword evidence="6" id="KW-0808">Transferase</keyword>
<evidence type="ECO:0000256" key="9">
    <source>
        <dbReference type="ARBA" id="ARBA00022777"/>
    </source>
</evidence>
<evidence type="ECO:0000256" key="11">
    <source>
        <dbReference type="ARBA" id="ARBA00022989"/>
    </source>
</evidence>
<dbReference type="Pfam" id="PF00072">
    <property type="entry name" value="Response_reg"/>
    <property type="match status" value="1"/>
</dbReference>
<dbReference type="InterPro" id="IPR036097">
    <property type="entry name" value="HisK_dim/P_sf"/>
</dbReference>
<dbReference type="CDD" id="cd00082">
    <property type="entry name" value="HisKA"/>
    <property type="match status" value="1"/>
</dbReference>
<dbReference type="Gene3D" id="3.30.450.20">
    <property type="entry name" value="PAS domain"/>
    <property type="match status" value="1"/>
</dbReference>
<keyword evidence="10" id="KW-0067">ATP-binding</keyword>
<dbReference type="PROSITE" id="PS50110">
    <property type="entry name" value="RESPONSE_REGULATORY"/>
    <property type="match status" value="1"/>
</dbReference>
<feature type="modified residue" description="4-aspartylphosphate" evidence="14">
    <location>
        <position position="710"/>
    </location>
</feature>
<evidence type="ECO:0000256" key="1">
    <source>
        <dbReference type="ARBA" id="ARBA00000085"/>
    </source>
</evidence>
<dbReference type="SUPFAM" id="SSF103190">
    <property type="entry name" value="Sensory domain-like"/>
    <property type="match status" value="1"/>
</dbReference>
<dbReference type="Proteomes" id="UP000184474">
    <property type="component" value="Unassembled WGS sequence"/>
</dbReference>
<evidence type="ECO:0000259" key="17">
    <source>
        <dbReference type="PROSITE" id="PS50110"/>
    </source>
</evidence>
<feature type="transmembrane region" description="Helical" evidence="15">
    <location>
        <begin position="12"/>
        <end position="36"/>
    </location>
</feature>
<dbReference type="PRINTS" id="PR00344">
    <property type="entry name" value="BCTRLSENSOR"/>
</dbReference>
<keyword evidence="11 15" id="KW-1133">Transmembrane helix</keyword>
<dbReference type="Gene3D" id="3.40.50.2300">
    <property type="match status" value="1"/>
</dbReference>
<keyword evidence="8" id="KW-0547">Nucleotide-binding</keyword>
<dbReference type="SMART" id="SM00448">
    <property type="entry name" value="REC"/>
    <property type="match status" value="1"/>
</dbReference>
<dbReference type="PROSITE" id="PS50109">
    <property type="entry name" value="HIS_KIN"/>
    <property type="match status" value="1"/>
</dbReference>
<dbReference type="Gene3D" id="1.10.287.130">
    <property type="match status" value="1"/>
</dbReference>
<dbReference type="InterPro" id="IPR005467">
    <property type="entry name" value="His_kinase_dom"/>
</dbReference>
<evidence type="ECO:0000256" key="5">
    <source>
        <dbReference type="ARBA" id="ARBA00022553"/>
    </source>
</evidence>
<accession>A0A1M6K2M8</accession>
<evidence type="ECO:0000256" key="13">
    <source>
        <dbReference type="ARBA" id="ARBA00023136"/>
    </source>
</evidence>
<keyword evidence="12" id="KW-0902">Two-component regulatory system</keyword>
<dbReference type="SMART" id="SM00304">
    <property type="entry name" value="HAMP"/>
    <property type="match status" value="1"/>
</dbReference>
<evidence type="ECO:0000256" key="14">
    <source>
        <dbReference type="PROSITE-ProRule" id="PRU00169"/>
    </source>
</evidence>
<dbReference type="SUPFAM" id="SSF55874">
    <property type="entry name" value="ATPase domain of HSP90 chaperone/DNA topoisomerase II/histidine kinase"/>
    <property type="match status" value="1"/>
</dbReference>
<feature type="domain" description="HAMP" evidence="18">
    <location>
        <begin position="341"/>
        <end position="397"/>
    </location>
</feature>
<dbReference type="Pfam" id="PF21623">
    <property type="entry name" value="HK_sensor_dom_bact"/>
    <property type="match status" value="1"/>
</dbReference>
<dbReference type="CDD" id="cd00156">
    <property type="entry name" value="REC"/>
    <property type="match status" value="1"/>
</dbReference>
<evidence type="ECO:0000313" key="19">
    <source>
        <dbReference type="EMBL" id="SHJ53193.1"/>
    </source>
</evidence>
<organism evidence="19 20">
    <name type="scientific">Reichenbachiella agariperforans</name>
    <dbReference type="NCBI Taxonomy" id="156994"/>
    <lineage>
        <taxon>Bacteria</taxon>
        <taxon>Pseudomonadati</taxon>
        <taxon>Bacteroidota</taxon>
        <taxon>Cytophagia</taxon>
        <taxon>Cytophagales</taxon>
        <taxon>Reichenbachiellaceae</taxon>
        <taxon>Reichenbachiella</taxon>
    </lineage>
</organism>
<keyword evidence="5 14" id="KW-0597">Phosphoprotein</keyword>
<evidence type="ECO:0000256" key="15">
    <source>
        <dbReference type="SAM" id="Phobius"/>
    </source>
</evidence>
<dbReference type="Pfam" id="PF00512">
    <property type="entry name" value="HisKA"/>
    <property type="match status" value="1"/>
</dbReference>
<dbReference type="InterPro" id="IPR004358">
    <property type="entry name" value="Sig_transdc_His_kin-like_C"/>
</dbReference>
<gene>
    <name evidence="19" type="ORF">SAMN04488028_101421</name>
</gene>
<dbReference type="AlphaFoldDB" id="A0A1M6K2M8"/>
<dbReference type="FunFam" id="3.30.565.10:FF:000023">
    <property type="entry name" value="PAS domain-containing sensor histidine kinase"/>
    <property type="match status" value="1"/>
</dbReference>
<evidence type="ECO:0000259" key="16">
    <source>
        <dbReference type="PROSITE" id="PS50109"/>
    </source>
</evidence>
<dbReference type="Pfam" id="PF00672">
    <property type="entry name" value="HAMP"/>
    <property type="match status" value="1"/>
</dbReference>
<evidence type="ECO:0000256" key="12">
    <source>
        <dbReference type="ARBA" id="ARBA00023012"/>
    </source>
</evidence>